<reference evidence="5" key="2">
    <citation type="submission" date="2020-09" db="EMBL/GenBank/DDBJ databases">
        <authorList>
            <person name="Sun Q."/>
            <person name="Kim S."/>
        </authorList>
    </citation>
    <scope>NUCLEOTIDE SEQUENCE</scope>
    <source>
        <strain evidence="5">KCTC 42650</strain>
    </source>
</reference>
<dbReference type="RefSeq" id="WP_189680640.1">
    <property type="nucleotide sequence ID" value="NZ_BNCJ01000007.1"/>
</dbReference>
<dbReference type="Proteomes" id="UP000626220">
    <property type="component" value="Unassembled WGS sequence"/>
</dbReference>
<dbReference type="EMBL" id="BNCJ01000007">
    <property type="protein sequence ID" value="GHF54323.1"/>
    <property type="molecule type" value="Genomic_DNA"/>
</dbReference>
<evidence type="ECO:0000313" key="5">
    <source>
        <dbReference type="EMBL" id="GHF54323.1"/>
    </source>
</evidence>
<dbReference type="PANTHER" id="PTHR43489">
    <property type="entry name" value="ISOMERASE"/>
    <property type="match status" value="1"/>
</dbReference>
<keyword evidence="6" id="KW-1185">Reference proteome</keyword>
<proteinExistence type="inferred from homology"/>
<dbReference type="SUPFAM" id="SSF51658">
    <property type="entry name" value="Xylose isomerase-like"/>
    <property type="match status" value="1"/>
</dbReference>
<comment type="similarity">
    <text evidence="2">Belongs to the hyi family.</text>
</comment>
<dbReference type="InterPro" id="IPR026040">
    <property type="entry name" value="HyI-like"/>
</dbReference>
<organism evidence="5 6">
    <name type="scientific">Seohaeicola zhoushanensis</name>
    <dbReference type="NCBI Taxonomy" id="1569283"/>
    <lineage>
        <taxon>Bacteria</taxon>
        <taxon>Pseudomonadati</taxon>
        <taxon>Pseudomonadota</taxon>
        <taxon>Alphaproteobacteria</taxon>
        <taxon>Rhodobacterales</taxon>
        <taxon>Roseobacteraceae</taxon>
        <taxon>Seohaeicola</taxon>
    </lineage>
</organism>
<dbReference type="InterPro" id="IPR036237">
    <property type="entry name" value="Xyl_isomerase-like_sf"/>
</dbReference>
<evidence type="ECO:0000256" key="1">
    <source>
        <dbReference type="ARBA" id="ARBA00023235"/>
    </source>
</evidence>
<feature type="domain" description="Xylose isomerase-like TIM barrel" evidence="4">
    <location>
        <begin position="21"/>
        <end position="250"/>
    </location>
</feature>
<evidence type="ECO:0000256" key="3">
    <source>
        <dbReference type="PIRSR" id="PIRSR006241-50"/>
    </source>
</evidence>
<sequence>MLKFAANLSLLFTELPYLDRFDAAAAAGFTGAEILFPYDIAAVETRRALQQNGLDFVLMNAPPPNYTGGAPGYAAVPGGEDRFRHDMRRVLRYAEVLGPGLIHVMAGYTREAAAFDTFVANLRWLAETAPAQRFTIEPLNPGDQPGYFLDGYPLAARVLDAVDRANVGLQYDCYHAQVIHGDALAVWREFGARAVHVQIGDAPGRTEPGRGTVDFAGLFAALEGAGYDGWVSAEYRPTTKRTEASLNWLPRAG</sequence>
<name>A0A8J3M8P1_9RHOB</name>
<dbReference type="PIRSF" id="PIRSF006241">
    <property type="entry name" value="HyI"/>
    <property type="match status" value="1"/>
</dbReference>
<feature type="active site" description="Proton donor/acceptor" evidence="3">
    <location>
        <position position="137"/>
    </location>
</feature>
<dbReference type="GO" id="GO:0008903">
    <property type="term" value="F:hydroxypyruvate isomerase activity"/>
    <property type="evidence" value="ECO:0007669"/>
    <property type="project" value="TreeGrafter"/>
</dbReference>
<dbReference type="GO" id="GO:0046487">
    <property type="term" value="P:glyoxylate metabolic process"/>
    <property type="evidence" value="ECO:0007669"/>
    <property type="project" value="TreeGrafter"/>
</dbReference>
<keyword evidence="1 2" id="KW-0413">Isomerase</keyword>
<protein>
    <submittedName>
        <fullName evidence="5">Hydroxypyruvate isomerase</fullName>
    </submittedName>
</protein>
<accession>A0A8J3M8P1</accession>
<evidence type="ECO:0000256" key="2">
    <source>
        <dbReference type="PIRNR" id="PIRNR006241"/>
    </source>
</evidence>
<gene>
    <name evidence="5" type="ORF">GCM10017056_27230</name>
</gene>
<reference evidence="5" key="1">
    <citation type="journal article" date="2014" name="Int. J. Syst. Evol. Microbiol.">
        <title>Complete genome sequence of Corynebacterium casei LMG S-19264T (=DSM 44701T), isolated from a smear-ripened cheese.</title>
        <authorList>
            <consortium name="US DOE Joint Genome Institute (JGI-PGF)"/>
            <person name="Walter F."/>
            <person name="Albersmeier A."/>
            <person name="Kalinowski J."/>
            <person name="Ruckert C."/>
        </authorList>
    </citation>
    <scope>NUCLEOTIDE SEQUENCE</scope>
    <source>
        <strain evidence="5">KCTC 42650</strain>
    </source>
</reference>
<dbReference type="InterPro" id="IPR050417">
    <property type="entry name" value="Sugar_Epim/Isomerase"/>
</dbReference>
<comment type="caution">
    <text evidence="5">The sequence shown here is derived from an EMBL/GenBank/DDBJ whole genome shotgun (WGS) entry which is preliminary data.</text>
</comment>
<dbReference type="Gene3D" id="3.20.20.150">
    <property type="entry name" value="Divalent-metal-dependent TIM barrel enzymes"/>
    <property type="match status" value="1"/>
</dbReference>
<dbReference type="InterPro" id="IPR013022">
    <property type="entry name" value="Xyl_isomerase-like_TIM-brl"/>
</dbReference>
<evidence type="ECO:0000259" key="4">
    <source>
        <dbReference type="Pfam" id="PF01261"/>
    </source>
</evidence>
<dbReference type="PANTHER" id="PTHR43489:SF6">
    <property type="entry name" value="HYDROXYPYRUVATE ISOMERASE-RELATED"/>
    <property type="match status" value="1"/>
</dbReference>
<evidence type="ECO:0000313" key="6">
    <source>
        <dbReference type="Proteomes" id="UP000626220"/>
    </source>
</evidence>
<dbReference type="Pfam" id="PF01261">
    <property type="entry name" value="AP_endonuc_2"/>
    <property type="match status" value="1"/>
</dbReference>
<dbReference type="AlphaFoldDB" id="A0A8J3M8P1"/>
<feature type="active site" description="Proton donor/acceptor" evidence="3">
    <location>
        <position position="234"/>
    </location>
</feature>